<feature type="signal peptide" evidence="4">
    <location>
        <begin position="1"/>
        <end position="17"/>
    </location>
</feature>
<dbReference type="InParanoid" id="A0A2J6TRN1"/>
<keyword evidence="2" id="KW-0186">Copper</keyword>
<protein>
    <submittedName>
        <fullName evidence="6">Cupredoxin</fullName>
    </submittedName>
</protein>
<dbReference type="GO" id="GO:0005507">
    <property type="term" value="F:copper ion binding"/>
    <property type="evidence" value="ECO:0007669"/>
    <property type="project" value="InterPro"/>
</dbReference>
<dbReference type="RefSeq" id="XP_024742578.1">
    <property type="nucleotide sequence ID" value="XM_024879338.1"/>
</dbReference>
<feature type="compositionally biased region" description="Low complexity" evidence="3">
    <location>
        <begin position="179"/>
        <end position="213"/>
    </location>
</feature>
<dbReference type="InterPro" id="IPR008972">
    <property type="entry name" value="Cupredoxin"/>
</dbReference>
<keyword evidence="7" id="KW-1185">Reference proteome</keyword>
<dbReference type="GO" id="GO:0009055">
    <property type="term" value="F:electron transfer activity"/>
    <property type="evidence" value="ECO:0007669"/>
    <property type="project" value="InterPro"/>
</dbReference>
<dbReference type="Proteomes" id="UP000235371">
    <property type="component" value="Unassembled WGS sequence"/>
</dbReference>
<dbReference type="EMBL" id="KZ613746">
    <property type="protein sequence ID" value="PMD65674.1"/>
    <property type="molecule type" value="Genomic_DNA"/>
</dbReference>
<name>A0A2J6TRN1_9HELO</name>
<keyword evidence="4" id="KW-0732">Signal</keyword>
<proteinExistence type="predicted"/>
<dbReference type="GeneID" id="36587415"/>
<accession>A0A2J6TRN1</accession>
<dbReference type="SUPFAM" id="SSF49503">
    <property type="entry name" value="Cupredoxins"/>
    <property type="match status" value="1"/>
</dbReference>
<dbReference type="OrthoDB" id="2331100at2759"/>
<dbReference type="InterPro" id="IPR052953">
    <property type="entry name" value="Ser-rich/MCO-related"/>
</dbReference>
<dbReference type="InterPro" id="IPR000923">
    <property type="entry name" value="BlueCu_1"/>
</dbReference>
<evidence type="ECO:0000256" key="3">
    <source>
        <dbReference type="SAM" id="MobiDB-lite"/>
    </source>
</evidence>
<gene>
    <name evidence="6" type="ORF">K444DRAFT_608245</name>
</gene>
<dbReference type="PANTHER" id="PTHR34883:SF15">
    <property type="entry name" value="EXTRACELLULAR SERINE-RICH PROTEIN"/>
    <property type="match status" value="1"/>
</dbReference>
<evidence type="ECO:0000256" key="4">
    <source>
        <dbReference type="SAM" id="SignalP"/>
    </source>
</evidence>
<evidence type="ECO:0000259" key="5">
    <source>
        <dbReference type="Pfam" id="PF00127"/>
    </source>
</evidence>
<organism evidence="6 7">
    <name type="scientific">Hyaloscypha bicolor E</name>
    <dbReference type="NCBI Taxonomy" id="1095630"/>
    <lineage>
        <taxon>Eukaryota</taxon>
        <taxon>Fungi</taxon>
        <taxon>Dikarya</taxon>
        <taxon>Ascomycota</taxon>
        <taxon>Pezizomycotina</taxon>
        <taxon>Leotiomycetes</taxon>
        <taxon>Helotiales</taxon>
        <taxon>Hyaloscyphaceae</taxon>
        <taxon>Hyaloscypha</taxon>
        <taxon>Hyaloscypha bicolor</taxon>
    </lineage>
</organism>
<sequence>MHQSLISLLALAACVNAGTPHIIDVGKGGALTFSPDSLTAAVGDTLEFHFYSGSGGHSVASSTLESPCVPAPDAFFSGFQKADTTGDTTFVVNVTSTDPIWYYCSLSSHCQAGMVGVVNPPSGKTITDYTDAAKKVAQASSPATMAGGVLTSINEAAESTMVGTSSSAITGSGGPLQPATTTTSTGTSATSVQTGVQASPTSSTSTGATPSPTKSEARKGSDLSILLGLSVVVGGLVVLMA</sequence>
<evidence type="ECO:0000313" key="6">
    <source>
        <dbReference type="EMBL" id="PMD65674.1"/>
    </source>
</evidence>
<feature type="chain" id="PRO_5014397793" evidence="4">
    <location>
        <begin position="18"/>
        <end position="241"/>
    </location>
</feature>
<dbReference type="Pfam" id="PF00127">
    <property type="entry name" value="Copper-bind"/>
    <property type="match status" value="1"/>
</dbReference>
<feature type="region of interest" description="Disordered" evidence="3">
    <location>
        <begin position="164"/>
        <end position="220"/>
    </location>
</feature>
<evidence type="ECO:0000256" key="2">
    <source>
        <dbReference type="ARBA" id="ARBA00023008"/>
    </source>
</evidence>
<dbReference type="CDD" id="cd00920">
    <property type="entry name" value="Cupredoxin"/>
    <property type="match status" value="1"/>
</dbReference>
<evidence type="ECO:0000313" key="7">
    <source>
        <dbReference type="Proteomes" id="UP000235371"/>
    </source>
</evidence>
<evidence type="ECO:0000256" key="1">
    <source>
        <dbReference type="ARBA" id="ARBA00022723"/>
    </source>
</evidence>
<dbReference type="PANTHER" id="PTHR34883">
    <property type="entry name" value="SERINE-RICH PROTEIN, PUTATIVE-RELATED-RELATED"/>
    <property type="match status" value="1"/>
</dbReference>
<dbReference type="Gene3D" id="2.60.40.420">
    <property type="entry name" value="Cupredoxins - blue copper proteins"/>
    <property type="match status" value="1"/>
</dbReference>
<dbReference type="STRING" id="1095630.A0A2J6TRN1"/>
<reference evidence="6 7" key="1">
    <citation type="submission" date="2016-04" db="EMBL/GenBank/DDBJ databases">
        <title>A degradative enzymes factory behind the ericoid mycorrhizal symbiosis.</title>
        <authorList>
            <consortium name="DOE Joint Genome Institute"/>
            <person name="Martino E."/>
            <person name="Morin E."/>
            <person name="Grelet G."/>
            <person name="Kuo A."/>
            <person name="Kohler A."/>
            <person name="Daghino S."/>
            <person name="Barry K."/>
            <person name="Choi C."/>
            <person name="Cichocki N."/>
            <person name="Clum A."/>
            <person name="Copeland A."/>
            <person name="Hainaut M."/>
            <person name="Haridas S."/>
            <person name="Labutti K."/>
            <person name="Lindquist E."/>
            <person name="Lipzen A."/>
            <person name="Khouja H.-R."/>
            <person name="Murat C."/>
            <person name="Ohm R."/>
            <person name="Olson A."/>
            <person name="Spatafora J."/>
            <person name="Veneault-Fourrey C."/>
            <person name="Henrissat B."/>
            <person name="Grigoriev I."/>
            <person name="Martin F."/>
            <person name="Perotto S."/>
        </authorList>
    </citation>
    <scope>NUCLEOTIDE SEQUENCE [LARGE SCALE GENOMIC DNA]</scope>
    <source>
        <strain evidence="6 7">E</strain>
    </source>
</reference>
<keyword evidence="1" id="KW-0479">Metal-binding</keyword>
<feature type="domain" description="Blue (type 1) copper" evidence="5">
    <location>
        <begin position="26"/>
        <end position="118"/>
    </location>
</feature>
<dbReference type="AlphaFoldDB" id="A0A2J6TRN1"/>